<dbReference type="InterPro" id="IPR035439">
    <property type="entry name" value="UPF0145_dom_sf"/>
</dbReference>
<dbReference type="GO" id="GO:0005544">
    <property type="term" value="F:calcium-dependent phospholipid binding"/>
    <property type="evidence" value="ECO:0007669"/>
    <property type="project" value="InterPro"/>
</dbReference>
<dbReference type="GO" id="GO:0005886">
    <property type="term" value="C:plasma membrane"/>
    <property type="evidence" value="ECO:0007669"/>
    <property type="project" value="TreeGrafter"/>
</dbReference>
<dbReference type="PANTHER" id="PTHR37412:SF2">
    <property type="entry name" value="C2 DOMAIN-CONTAINING PROTEIN 5"/>
    <property type="match status" value="1"/>
</dbReference>
<dbReference type="Gene3D" id="2.60.40.150">
    <property type="entry name" value="C2 domain"/>
    <property type="match status" value="1"/>
</dbReference>
<evidence type="ECO:0000313" key="2">
    <source>
        <dbReference type="EMBL" id="GMT06383.1"/>
    </source>
</evidence>
<dbReference type="Pfam" id="PF00168">
    <property type="entry name" value="C2"/>
    <property type="match status" value="1"/>
</dbReference>
<dbReference type="GO" id="GO:0005509">
    <property type="term" value="F:calcium ion binding"/>
    <property type="evidence" value="ECO:0007669"/>
    <property type="project" value="TreeGrafter"/>
</dbReference>
<dbReference type="InterPro" id="IPR035892">
    <property type="entry name" value="C2_domain_sf"/>
</dbReference>
<comment type="caution">
    <text evidence="2">The sequence shown here is derived from an EMBL/GenBank/DDBJ whole genome shotgun (WGS) entry which is preliminary data.</text>
</comment>
<organism evidence="2 3">
    <name type="scientific">Pristionchus entomophagus</name>
    <dbReference type="NCBI Taxonomy" id="358040"/>
    <lineage>
        <taxon>Eukaryota</taxon>
        <taxon>Metazoa</taxon>
        <taxon>Ecdysozoa</taxon>
        <taxon>Nematoda</taxon>
        <taxon>Chromadorea</taxon>
        <taxon>Rhabditida</taxon>
        <taxon>Rhabditina</taxon>
        <taxon>Diplogasteromorpha</taxon>
        <taxon>Diplogasteroidea</taxon>
        <taxon>Neodiplogasteridae</taxon>
        <taxon>Pristionchus</taxon>
    </lineage>
</organism>
<dbReference type="GO" id="GO:0072659">
    <property type="term" value="P:protein localization to plasma membrane"/>
    <property type="evidence" value="ECO:0007669"/>
    <property type="project" value="TreeGrafter"/>
</dbReference>
<dbReference type="GO" id="GO:0010828">
    <property type="term" value="P:positive regulation of D-glucose transmembrane transport"/>
    <property type="evidence" value="ECO:0007669"/>
    <property type="project" value="TreeGrafter"/>
</dbReference>
<feature type="non-terminal residue" evidence="2">
    <location>
        <position position="740"/>
    </location>
</feature>
<dbReference type="InterPro" id="IPR056431">
    <property type="entry name" value="C2CD5_YbjQ-rel_dom"/>
</dbReference>
<dbReference type="InterPro" id="IPR000008">
    <property type="entry name" value="C2_dom"/>
</dbReference>
<dbReference type="Proteomes" id="UP001432027">
    <property type="component" value="Unassembled WGS sequence"/>
</dbReference>
<dbReference type="GO" id="GO:0090314">
    <property type="term" value="P:positive regulation of protein targeting to membrane"/>
    <property type="evidence" value="ECO:0007669"/>
    <property type="project" value="TreeGrafter"/>
</dbReference>
<dbReference type="EMBL" id="BTSX01000006">
    <property type="protein sequence ID" value="GMT06383.1"/>
    <property type="molecule type" value="Genomic_DNA"/>
</dbReference>
<keyword evidence="3" id="KW-1185">Reference proteome</keyword>
<dbReference type="SMART" id="SM00239">
    <property type="entry name" value="C2"/>
    <property type="match status" value="1"/>
</dbReference>
<evidence type="ECO:0000259" key="1">
    <source>
        <dbReference type="PROSITE" id="PS50004"/>
    </source>
</evidence>
<reference evidence="2" key="1">
    <citation type="submission" date="2023-10" db="EMBL/GenBank/DDBJ databases">
        <title>Genome assembly of Pristionchus species.</title>
        <authorList>
            <person name="Yoshida K."/>
            <person name="Sommer R.J."/>
        </authorList>
    </citation>
    <scope>NUCLEOTIDE SEQUENCE</scope>
    <source>
        <strain evidence="2">RS0144</strain>
    </source>
</reference>
<dbReference type="AlphaFoldDB" id="A0AAV5UJ98"/>
<evidence type="ECO:0000313" key="3">
    <source>
        <dbReference type="Proteomes" id="UP001432027"/>
    </source>
</evidence>
<protein>
    <recommendedName>
        <fullName evidence="1">C2 domain-containing protein</fullName>
    </recommendedName>
</protein>
<gene>
    <name evidence="2" type="ORF">PENTCL1PPCAC_28557</name>
</gene>
<sequence length="740" mass="82701">MLIPICGERLPVRLCVRVVSARGLPVMNKGINNTEAFVEVRYKDEVEKTEVVTNLDPMWNSDPVVFETDERELCEDVLEFRVMDHDTYSANDAIGRVELDVNVVIESMRISKEEEREEQIVLPIWDTIHGIRGHLMFALKVTLMVPTDYTYYVQFYSSDKIPAEFSLSEIVGLVGAMRYEKDPEQQWIDRIRTPRASNDARQTEMRAEMRLAAIEIAEKAHKADAQLVIGYREMMDIEGAPTNNYCFRAYGTAVVVQPTRAGIVLNPRLSFPIVSMGWMPSEWTWGSGPLVSSRTALILEEVDNLDVLRKRAWTDLRHEILQQAQLMGCNVVYGYREELAIHEEFLGIALLSCFGSAVRFGPVEDEEEMDCDVYNEKKPHPESTTSICALYHAAIDPTSVPFDVKLFPCNWCKNELCGDLVMSTGECPDISLVLGTKNYIQVSMAKKLITEDDDVEDLATRLNTVLPSIDKDLFNLLLSEGKAVNAQGNGFFEVRCTTILTDGILVCALTGVLVRLACMQKDESTGPLLPQVLSFSSLQRHNDSRRFSWGTVREAMRMKPNQTPAITLKILHLKRGAMNSPDENSRKTSKLNSLVGRIRRPKFDKDYISHCVLERLLSACIGVIESGVAANAANMAGVHMGMPLISLVLNREQAADHTILGRWRQIYIKEDNSGNVRDSATTDAFLSTALDECLAMARGALSTSSATAITNFSLPSAHFTATKDQAQIILVLAGDLCKPR</sequence>
<dbReference type="SUPFAM" id="SSF49562">
    <property type="entry name" value="C2 domain (Calcium/lipid-binding domain, CaLB)"/>
    <property type="match status" value="1"/>
</dbReference>
<dbReference type="GO" id="GO:0031340">
    <property type="term" value="P:positive regulation of vesicle fusion"/>
    <property type="evidence" value="ECO:0007669"/>
    <property type="project" value="TreeGrafter"/>
</dbReference>
<dbReference type="PANTHER" id="PTHR37412">
    <property type="entry name" value="C2 DOMAIN-CONTAINING PROTEIN 5"/>
    <property type="match status" value="1"/>
</dbReference>
<dbReference type="SUPFAM" id="SSF117782">
    <property type="entry name" value="YbjQ-like"/>
    <property type="match status" value="1"/>
</dbReference>
<name>A0AAV5UJ98_9BILA</name>
<feature type="domain" description="C2" evidence="1">
    <location>
        <begin position="1"/>
        <end position="114"/>
    </location>
</feature>
<dbReference type="PROSITE" id="PS50004">
    <property type="entry name" value="C2"/>
    <property type="match status" value="1"/>
</dbReference>
<proteinExistence type="predicted"/>
<accession>A0AAV5UJ98</accession>
<dbReference type="Pfam" id="PF23025">
    <property type="entry name" value="YbjQ_2"/>
    <property type="match status" value="2"/>
</dbReference>
<dbReference type="InterPro" id="IPR038983">
    <property type="entry name" value="C2CD5"/>
</dbReference>
<dbReference type="GO" id="GO:0065002">
    <property type="term" value="P:intracellular protein transmembrane transport"/>
    <property type="evidence" value="ECO:0007669"/>
    <property type="project" value="TreeGrafter"/>
</dbReference>